<dbReference type="GO" id="GO:0015179">
    <property type="term" value="F:L-amino acid transmembrane transporter activity"/>
    <property type="evidence" value="ECO:0007669"/>
    <property type="project" value="TreeGrafter"/>
</dbReference>
<evidence type="ECO:0000256" key="1">
    <source>
        <dbReference type="ARBA" id="ARBA00004141"/>
    </source>
</evidence>
<dbReference type="Pfam" id="PF01490">
    <property type="entry name" value="Aa_trans"/>
    <property type="match status" value="1"/>
</dbReference>
<feature type="transmembrane region" description="Helical" evidence="8">
    <location>
        <begin position="222"/>
        <end position="244"/>
    </location>
</feature>
<feature type="transmembrane region" description="Helical" evidence="8">
    <location>
        <begin position="340"/>
        <end position="361"/>
    </location>
</feature>
<dbReference type="InParanoid" id="A0A1X2HJQ4"/>
<dbReference type="AlphaFoldDB" id="A0A1X2HJQ4"/>
<name>A0A1X2HJQ4_SYNRA</name>
<dbReference type="Proteomes" id="UP000242180">
    <property type="component" value="Unassembled WGS sequence"/>
</dbReference>
<keyword evidence="11" id="KW-1185">Reference proteome</keyword>
<dbReference type="STRING" id="13706.A0A1X2HJQ4"/>
<keyword evidence="6 8" id="KW-1133">Transmembrane helix</keyword>
<feature type="transmembrane region" description="Helical" evidence="8">
    <location>
        <begin position="367"/>
        <end position="392"/>
    </location>
</feature>
<evidence type="ECO:0000256" key="4">
    <source>
        <dbReference type="ARBA" id="ARBA00022692"/>
    </source>
</evidence>
<evidence type="ECO:0000256" key="3">
    <source>
        <dbReference type="ARBA" id="ARBA00022448"/>
    </source>
</evidence>
<feature type="transmembrane region" description="Helical" evidence="8">
    <location>
        <begin position="158"/>
        <end position="175"/>
    </location>
</feature>
<proteinExistence type="inferred from homology"/>
<dbReference type="EMBL" id="MCGN01000003">
    <property type="protein sequence ID" value="ORY99269.1"/>
    <property type="molecule type" value="Genomic_DNA"/>
</dbReference>
<organism evidence="10 11">
    <name type="scientific">Syncephalastrum racemosum</name>
    <name type="common">Filamentous fungus</name>
    <dbReference type="NCBI Taxonomy" id="13706"/>
    <lineage>
        <taxon>Eukaryota</taxon>
        <taxon>Fungi</taxon>
        <taxon>Fungi incertae sedis</taxon>
        <taxon>Mucoromycota</taxon>
        <taxon>Mucoromycotina</taxon>
        <taxon>Mucoromycetes</taxon>
        <taxon>Mucorales</taxon>
        <taxon>Syncephalastraceae</taxon>
        <taxon>Syncephalastrum</taxon>
    </lineage>
</organism>
<evidence type="ECO:0000256" key="7">
    <source>
        <dbReference type="ARBA" id="ARBA00023136"/>
    </source>
</evidence>
<feature type="transmembrane region" description="Helical" evidence="8">
    <location>
        <begin position="115"/>
        <end position="138"/>
    </location>
</feature>
<feature type="transmembrane region" description="Helical" evidence="8">
    <location>
        <begin position="73"/>
        <end position="94"/>
    </location>
</feature>
<evidence type="ECO:0000259" key="9">
    <source>
        <dbReference type="Pfam" id="PF01490"/>
    </source>
</evidence>
<keyword evidence="7 8" id="KW-0472">Membrane</keyword>
<dbReference type="PANTHER" id="PTHR22950">
    <property type="entry name" value="AMINO ACID TRANSPORTER"/>
    <property type="match status" value="1"/>
</dbReference>
<sequence>MTVPTYTSFAGQVDAAQEIAAATGDLDLLQADRPGYGTRNILEVSFNMVNATVGAGVIGLPMAIYYAGFFNGLVLSAVVGILTYLAVHTMILAAKRAGVYKFAALGEHVLGRPGFYLLNMMLFIQSAGSCVSYIIIVADTLPVLLGLYLPQFPFLAHRERMTILISVLAIFPLNLPRSIGALASWSTVSVLLLPVMIVTFLIRAPAYAPLHDAPLTFLGEDPISALGIMSFALVCTQVALSNFLSQRNQSVSGWRATTFVSTLISWSISMAFAFIGYLSFGKDVQSNIFSNFPADDNVINVGRLALGVSMILTVPMAFYPARDAAQKILGYETAHRQPSTLQHHAVTVALFSVFLVLGVSVHSLGKVYSVVGGVASSFLAYMMPALAYLGIFHPTWLPWQRRSTSEQTPLLIKEGEDMEAQPALAYDVGTIVCLLFGSFLMFFTLVKAFIS</sequence>
<keyword evidence="3" id="KW-0813">Transport</keyword>
<evidence type="ECO:0000256" key="5">
    <source>
        <dbReference type="ARBA" id="ARBA00022970"/>
    </source>
</evidence>
<feature type="transmembrane region" description="Helical" evidence="8">
    <location>
        <begin position="182"/>
        <end position="202"/>
    </location>
</feature>
<keyword evidence="4 8" id="KW-0812">Transmembrane</keyword>
<evidence type="ECO:0000256" key="6">
    <source>
        <dbReference type="ARBA" id="ARBA00022989"/>
    </source>
</evidence>
<evidence type="ECO:0000256" key="8">
    <source>
        <dbReference type="SAM" id="Phobius"/>
    </source>
</evidence>
<reference evidence="10 11" key="1">
    <citation type="submission" date="2016-07" db="EMBL/GenBank/DDBJ databases">
        <title>Pervasive Adenine N6-methylation of Active Genes in Fungi.</title>
        <authorList>
            <consortium name="DOE Joint Genome Institute"/>
            <person name="Mondo S.J."/>
            <person name="Dannebaum R.O."/>
            <person name="Kuo R.C."/>
            <person name="Labutti K."/>
            <person name="Haridas S."/>
            <person name="Kuo A."/>
            <person name="Salamov A."/>
            <person name="Ahrendt S.R."/>
            <person name="Lipzen A."/>
            <person name="Sullivan W."/>
            <person name="Andreopoulos W.B."/>
            <person name="Clum A."/>
            <person name="Lindquist E."/>
            <person name="Daum C."/>
            <person name="Ramamoorthy G.K."/>
            <person name="Gryganskyi A."/>
            <person name="Culley D."/>
            <person name="Magnuson J.K."/>
            <person name="James T.Y."/>
            <person name="O'Malley M.A."/>
            <person name="Stajich J.E."/>
            <person name="Spatafora J.W."/>
            <person name="Visel A."/>
            <person name="Grigoriev I.V."/>
        </authorList>
    </citation>
    <scope>NUCLEOTIDE SEQUENCE [LARGE SCALE GENOMIC DNA]</scope>
    <source>
        <strain evidence="10 11">NRRL 2496</strain>
    </source>
</reference>
<protein>
    <submittedName>
        <fullName evidence="10">Transmembrane amino acid transporter protein-domain-containing protein</fullName>
    </submittedName>
</protein>
<keyword evidence="5" id="KW-0029">Amino-acid transport</keyword>
<evidence type="ECO:0000313" key="10">
    <source>
        <dbReference type="EMBL" id="ORY99269.1"/>
    </source>
</evidence>
<feature type="transmembrane region" description="Helical" evidence="8">
    <location>
        <begin position="298"/>
        <end position="319"/>
    </location>
</feature>
<accession>A0A1X2HJQ4</accession>
<dbReference type="GO" id="GO:0016020">
    <property type="term" value="C:membrane"/>
    <property type="evidence" value="ECO:0007669"/>
    <property type="project" value="UniProtKB-SubCell"/>
</dbReference>
<comment type="caution">
    <text evidence="10">The sequence shown here is derived from an EMBL/GenBank/DDBJ whole genome shotgun (WGS) entry which is preliminary data.</text>
</comment>
<feature type="transmembrane region" description="Helical" evidence="8">
    <location>
        <begin position="428"/>
        <end position="450"/>
    </location>
</feature>
<dbReference type="OMA" id="MEVAGEM"/>
<comment type="subcellular location">
    <subcellularLocation>
        <location evidence="1">Membrane</location>
        <topology evidence="1">Multi-pass membrane protein</topology>
    </subcellularLocation>
</comment>
<evidence type="ECO:0000313" key="11">
    <source>
        <dbReference type="Proteomes" id="UP000242180"/>
    </source>
</evidence>
<dbReference type="OrthoDB" id="28208at2759"/>
<dbReference type="PANTHER" id="PTHR22950:SF458">
    <property type="entry name" value="SODIUM-COUPLED NEUTRAL AMINO ACID TRANSPORTER 11-RELATED"/>
    <property type="match status" value="1"/>
</dbReference>
<comment type="similarity">
    <text evidence="2">Belongs to the amino acid/polyamine transporter 2 family.</text>
</comment>
<gene>
    <name evidence="10" type="ORF">BCR43DRAFT_488997</name>
</gene>
<dbReference type="InterPro" id="IPR013057">
    <property type="entry name" value="AA_transpt_TM"/>
</dbReference>
<feature type="transmembrane region" description="Helical" evidence="8">
    <location>
        <begin position="256"/>
        <end position="278"/>
    </location>
</feature>
<feature type="transmembrane region" description="Helical" evidence="8">
    <location>
        <begin position="48"/>
        <end position="67"/>
    </location>
</feature>
<feature type="domain" description="Amino acid transporter transmembrane" evidence="9">
    <location>
        <begin position="40"/>
        <end position="405"/>
    </location>
</feature>
<evidence type="ECO:0000256" key="2">
    <source>
        <dbReference type="ARBA" id="ARBA00008066"/>
    </source>
</evidence>